<dbReference type="Gramene" id="KGN49435">
    <property type="protein sequence ID" value="KGN49435"/>
    <property type="gene ID" value="Csa_6G524720"/>
</dbReference>
<reference evidence="1 2" key="3">
    <citation type="journal article" date="2010" name="BMC Genomics">
        <title>Transcriptome sequencing and comparative analysis of cucumber flowers with different sex types.</title>
        <authorList>
            <person name="Guo S."/>
            <person name="Zheng Y."/>
            <person name="Joung J.G."/>
            <person name="Liu S."/>
            <person name="Zhang Z."/>
            <person name="Crasta O.R."/>
            <person name="Sobral B.W."/>
            <person name="Xu Y."/>
            <person name="Huang S."/>
            <person name="Fei Z."/>
        </authorList>
    </citation>
    <scope>NUCLEOTIDE SEQUENCE [LARGE SCALE GENOMIC DNA]</scope>
    <source>
        <strain evidence="2">cv. 9930</strain>
    </source>
</reference>
<accession>A0A0A0KI81</accession>
<keyword evidence="2" id="KW-1185">Reference proteome</keyword>
<dbReference type="AlphaFoldDB" id="A0A0A0KI81"/>
<sequence length="95" mass="10072">MKNMHSHVSGRGPSDVAVINLVLVWSSLPTRHSSALLALALSGRVIKDNETRSPPGSHSHPGPHISVGNAFARVLHALHLLAKNGFYAAVTRAPL</sequence>
<reference evidence="1 2" key="2">
    <citation type="journal article" date="2009" name="PLoS ONE">
        <title>An integrated genetic and cytogenetic map of the cucumber genome.</title>
        <authorList>
            <person name="Ren Y."/>
            <person name="Zhang Z."/>
            <person name="Liu J."/>
            <person name="Staub J.E."/>
            <person name="Han Y."/>
            <person name="Cheng Z."/>
            <person name="Li X."/>
            <person name="Lu J."/>
            <person name="Miao H."/>
            <person name="Kang H."/>
            <person name="Xie B."/>
            <person name="Gu X."/>
            <person name="Wang X."/>
            <person name="Du Y."/>
            <person name="Jin W."/>
            <person name="Huang S."/>
        </authorList>
    </citation>
    <scope>NUCLEOTIDE SEQUENCE [LARGE SCALE GENOMIC DNA]</scope>
    <source>
        <strain evidence="2">cv. 9930</strain>
    </source>
</reference>
<dbReference type="EMBL" id="CM002927">
    <property type="protein sequence ID" value="KGN49435.1"/>
    <property type="molecule type" value="Genomic_DNA"/>
</dbReference>
<evidence type="ECO:0000313" key="2">
    <source>
        <dbReference type="Proteomes" id="UP000029981"/>
    </source>
</evidence>
<name>A0A0A0KI81_CUCSA</name>
<dbReference type="Proteomes" id="UP000029981">
    <property type="component" value="Chromosome 6"/>
</dbReference>
<protein>
    <submittedName>
        <fullName evidence="1">Uncharacterized protein</fullName>
    </submittedName>
</protein>
<reference evidence="1 2" key="4">
    <citation type="journal article" date="2011" name="BMC Genomics">
        <title>RNA-Seq improves annotation of protein-coding genes in the cucumber genome.</title>
        <authorList>
            <person name="Li Z."/>
            <person name="Zhang Z."/>
            <person name="Yan P."/>
            <person name="Huang S."/>
            <person name="Fei Z."/>
            <person name="Lin K."/>
        </authorList>
    </citation>
    <scope>NUCLEOTIDE SEQUENCE [LARGE SCALE GENOMIC DNA]</scope>
    <source>
        <strain evidence="2">cv. 9930</strain>
    </source>
</reference>
<gene>
    <name evidence="1" type="ORF">Csa_6G524720</name>
</gene>
<organism evidence="1 2">
    <name type="scientific">Cucumis sativus</name>
    <name type="common">Cucumber</name>
    <dbReference type="NCBI Taxonomy" id="3659"/>
    <lineage>
        <taxon>Eukaryota</taxon>
        <taxon>Viridiplantae</taxon>
        <taxon>Streptophyta</taxon>
        <taxon>Embryophyta</taxon>
        <taxon>Tracheophyta</taxon>
        <taxon>Spermatophyta</taxon>
        <taxon>Magnoliopsida</taxon>
        <taxon>eudicotyledons</taxon>
        <taxon>Gunneridae</taxon>
        <taxon>Pentapetalae</taxon>
        <taxon>rosids</taxon>
        <taxon>fabids</taxon>
        <taxon>Cucurbitales</taxon>
        <taxon>Cucurbitaceae</taxon>
        <taxon>Benincaseae</taxon>
        <taxon>Cucumis</taxon>
    </lineage>
</organism>
<reference evidence="1 2" key="1">
    <citation type="journal article" date="2009" name="Nat. Genet.">
        <title>The genome of the cucumber, Cucumis sativus L.</title>
        <authorList>
            <person name="Huang S."/>
            <person name="Li R."/>
            <person name="Zhang Z."/>
            <person name="Li L."/>
            <person name="Gu X."/>
            <person name="Fan W."/>
            <person name="Lucas W.J."/>
            <person name="Wang X."/>
            <person name="Xie B."/>
            <person name="Ni P."/>
            <person name="Ren Y."/>
            <person name="Zhu H."/>
            <person name="Li J."/>
            <person name="Lin K."/>
            <person name="Jin W."/>
            <person name="Fei Z."/>
            <person name="Li G."/>
            <person name="Staub J."/>
            <person name="Kilian A."/>
            <person name="van der Vossen E.A."/>
            <person name="Wu Y."/>
            <person name="Guo J."/>
            <person name="He J."/>
            <person name="Jia Z."/>
            <person name="Ren Y."/>
            <person name="Tian G."/>
            <person name="Lu Y."/>
            <person name="Ruan J."/>
            <person name="Qian W."/>
            <person name="Wang M."/>
            <person name="Huang Q."/>
            <person name="Li B."/>
            <person name="Xuan Z."/>
            <person name="Cao J."/>
            <person name="Asan"/>
            <person name="Wu Z."/>
            <person name="Zhang J."/>
            <person name="Cai Q."/>
            <person name="Bai Y."/>
            <person name="Zhao B."/>
            <person name="Han Y."/>
            <person name="Li Y."/>
            <person name="Li X."/>
            <person name="Wang S."/>
            <person name="Shi Q."/>
            <person name="Liu S."/>
            <person name="Cho W.K."/>
            <person name="Kim J.Y."/>
            <person name="Xu Y."/>
            <person name="Heller-Uszynska K."/>
            <person name="Miao H."/>
            <person name="Cheng Z."/>
            <person name="Zhang S."/>
            <person name="Wu J."/>
            <person name="Yang Y."/>
            <person name="Kang H."/>
            <person name="Li M."/>
            <person name="Liang H."/>
            <person name="Ren X."/>
            <person name="Shi Z."/>
            <person name="Wen M."/>
            <person name="Jian M."/>
            <person name="Yang H."/>
            <person name="Zhang G."/>
            <person name="Yang Z."/>
            <person name="Chen R."/>
            <person name="Liu S."/>
            <person name="Li J."/>
            <person name="Ma L."/>
            <person name="Liu H."/>
            <person name="Zhou Y."/>
            <person name="Zhao J."/>
            <person name="Fang X."/>
            <person name="Li G."/>
            <person name="Fang L."/>
            <person name="Li Y."/>
            <person name="Liu D."/>
            <person name="Zheng H."/>
            <person name="Zhang Y."/>
            <person name="Qin N."/>
            <person name="Li Z."/>
            <person name="Yang G."/>
            <person name="Yang S."/>
            <person name="Bolund L."/>
            <person name="Kristiansen K."/>
            <person name="Zheng H."/>
            <person name="Li S."/>
            <person name="Zhang X."/>
            <person name="Yang H."/>
            <person name="Wang J."/>
            <person name="Sun R."/>
            <person name="Zhang B."/>
            <person name="Jiang S."/>
            <person name="Wang J."/>
            <person name="Du Y."/>
            <person name="Li S."/>
        </authorList>
    </citation>
    <scope>NUCLEOTIDE SEQUENCE [LARGE SCALE GENOMIC DNA]</scope>
    <source>
        <strain evidence="2">cv. 9930</strain>
    </source>
</reference>
<evidence type="ECO:0000313" key="1">
    <source>
        <dbReference type="EMBL" id="KGN49435.1"/>
    </source>
</evidence>
<proteinExistence type="predicted"/>